<dbReference type="RefSeq" id="WP_285984409.1">
    <property type="nucleotide sequence ID" value="NZ_JASVDS010000008.1"/>
</dbReference>
<evidence type="ECO:0000313" key="1">
    <source>
        <dbReference type="EMBL" id="MDL5034333.1"/>
    </source>
</evidence>
<proteinExistence type="predicted"/>
<dbReference type="EMBL" id="JASVDS010000008">
    <property type="protein sequence ID" value="MDL5034333.1"/>
    <property type="molecule type" value="Genomic_DNA"/>
</dbReference>
<comment type="caution">
    <text evidence="1">The sequence shown here is derived from an EMBL/GenBank/DDBJ whole genome shotgun (WGS) entry which is preliminary data.</text>
</comment>
<accession>A0ABT7LN80</accession>
<sequence>MGSLATDKITYLNGPQEAGPTPLHSKLVQLLQESKQARAPARQWLSTIEAFKQKGVKALELEDTGIRTWLEARGDEAITREALIEHLENRTFTIKEVVLSSPQYKGWHQKGGNYFEFLYIANSERDNVIDLIEEIEYRMEQFNFSPELLAEDPAAVIQLERRREELMTHKGTAYDFPQHHFSKVVNGRLGRNLMAHCRVTIHGGIYFIEEIQSDWAQQGRRNNWQTVPRGPLVTNTEAWAGMVLRRHLQLAAQMPTIKHVAWITESMRNGGQQDLEGEKTKELQRKAFGDFVSARVAELRAARINAALPPERVEQIEEQIDEEARHDAHRVGLRVPGDMLNDFYLKVVPKLADKALGKSGVKASIIEVSLGTPALPVKVPGFEMTDAARQELAASQVVYSRAPLRAIRNQSERRMDPATYSAVQRGLHNAHEMLGSARHVLFASAVYDLATGRQVAGKYSNRILVSLNAENVVGAVDHEIFHFAHDKLLTQRERDMVAREFAPGTLLNFRVREALGINSPAARQCLESAEEAAAHGFQMWNAGRLSLFELEVRGLFDELLEAIKVCMRWIQRVVLEHRVTNSEELFMALAAGQLRNDVDEAPAPHLESRHEAHEVG</sequence>
<dbReference type="Proteomes" id="UP001238603">
    <property type="component" value="Unassembled WGS sequence"/>
</dbReference>
<organism evidence="1 2">
    <name type="scientific">Roseateles subflavus</name>
    <dbReference type="NCBI Taxonomy" id="3053353"/>
    <lineage>
        <taxon>Bacteria</taxon>
        <taxon>Pseudomonadati</taxon>
        <taxon>Pseudomonadota</taxon>
        <taxon>Betaproteobacteria</taxon>
        <taxon>Burkholderiales</taxon>
        <taxon>Sphaerotilaceae</taxon>
        <taxon>Roseateles</taxon>
    </lineage>
</organism>
<reference evidence="1 2" key="1">
    <citation type="submission" date="2023-06" db="EMBL/GenBank/DDBJ databases">
        <title>Pelomonas sp. APW6 16S ribosomal RNA gene genome sequencing and assembly.</title>
        <authorList>
            <person name="Woo H."/>
        </authorList>
    </citation>
    <scope>NUCLEOTIDE SEQUENCE [LARGE SCALE GENOMIC DNA]</scope>
    <source>
        <strain evidence="1 2">APW6</strain>
    </source>
</reference>
<name>A0ABT7LN80_9BURK</name>
<evidence type="ECO:0000313" key="2">
    <source>
        <dbReference type="Proteomes" id="UP001238603"/>
    </source>
</evidence>
<keyword evidence="2" id="KW-1185">Reference proteome</keyword>
<protein>
    <submittedName>
        <fullName evidence="1">Uncharacterized protein</fullName>
    </submittedName>
</protein>
<gene>
    <name evidence="1" type="ORF">QRD43_20695</name>
</gene>